<reference evidence="14 15" key="1">
    <citation type="submission" date="2019-02" db="EMBL/GenBank/DDBJ databases">
        <title>Deep-cultivation of Planctomycetes and their phenomic and genomic characterization uncovers novel biology.</title>
        <authorList>
            <person name="Wiegand S."/>
            <person name="Jogler M."/>
            <person name="Boedeker C."/>
            <person name="Pinto D."/>
            <person name="Vollmers J."/>
            <person name="Rivas-Marin E."/>
            <person name="Kohn T."/>
            <person name="Peeters S.H."/>
            <person name="Heuer A."/>
            <person name="Rast P."/>
            <person name="Oberbeckmann S."/>
            <person name="Bunk B."/>
            <person name="Jeske O."/>
            <person name="Meyerdierks A."/>
            <person name="Storesund J.E."/>
            <person name="Kallscheuer N."/>
            <person name="Luecker S."/>
            <person name="Lage O.M."/>
            <person name="Pohl T."/>
            <person name="Merkel B.J."/>
            <person name="Hornburger P."/>
            <person name="Mueller R.-W."/>
            <person name="Bruemmer F."/>
            <person name="Labrenz M."/>
            <person name="Spormann A.M."/>
            <person name="Op Den Camp H."/>
            <person name="Overmann J."/>
            <person name="Amann R."/>
            <person name="Jetten M.S.M."/>
            <person name="Mascher T."/>
            <person name="Medema M.H."/>
            <person name="Devos D.P."/>
            <person name="Kaster A.-K."/>
            <person name="Ovreas L."/>
            <person name="Rohde M."/>
            <person name="Galperin M.Y."/>
            <person name="Jogler C."/>
        </authorList>
    </citation>
    <scope>NUCLEOTIDE SEQUENCE [LARGE SCALE GENOMIC DNA]</scope>
    <source>
        <strain evidence="14 15">Poly51</strain>
    </source>
</reference>
<evidence type="ECO:0000256" key="9">
    <source>
        <dbReference type="ARBA" id="ARBA00023136"/>
    </source>
</evidence>
<sequence length="637" mass="69880">MRKSIAAAMRNAWAKRPGGNTLADKLLISRSAERSDVMSRWSAGEFRSSATRLPRSNSAVTDANWLIEALAISREAIRRGLGVVPYDVQILAGLTMIRGGIAEMQTGEGKTIAGTIPAMVLAMSGRQVHVATTNAYLAARDQQTLAPAFETIGLTCGLSEATQSIDAKKAAYGCDITFATGYQFGFDYLRDQVSIANRPIRRLGRGLRDQLSGDASEPLRVQRQHHVAIVDEIDSVLIDEAMTPLVLSAASPFDNNDAIEVVRWANEFVDELHVDDDFVIDPNTESVRLLPEGARRAAEWLGDRMSVQACWRLDRPWAGYVTAALRAKHLLVRNKDYVVCDGEVQIVDGPTGRIVPDRQWNEGLHQAVQAKEGVAINHERVTISRIARQSYFRRYVHLSGMTGTAGNQPKRWKADYGMGVETIPTRLPCLRIEHATMYFASDVFRMEAIGRDVLGRSRSGQPVLVGTRSIDQSQRVSAALTTVGVGHRLLNGLQDQRESELVASAGVRGAVTVATNMAGRGTDITSDADALLAGGLHVIAVERNLTRRVDRQLLGRAGRQGQPGSGQFMIAPDDELIRRYTPGLAKKMRNLKNAASNRAWDQTIEDLQCAVELDQAEVRESILNNEIHLNGLRQHVA</sequence>
<organism evidence="14 15">
    <name type="scientific">Rubripirellula tenax</name>
    <dbReference type="NCBI Taxonomy" id="2528015"/>
    <lineage>
        <taxon>Bacteria</taxon>
        <taxon>Pseudomonadati</taxon>
        <taxon>Planctomycetota</taxon>
        <taxon>Planctomycetia</taxon>
        <taxon>Pirellulales</taxon>
        <taxon>Pirellulaceae</taxon>
        <taxon>Rubripirellula</taxon>
    </lineage>
</organism>
<dbReference type="InterPro" id="IPR001650">
    <property type="entry name" value="Helicase_C-like"/>
</dbReference>
<dbReference type="Pfam" id="PF07517">
    <property type="entry name" value="SecA_DEAD"/>
    <property type="match status" value="1"/>
</dbReference>
<keyword evidence="6 10" id="KW-0653">Protein transport</keyword>
<dbReference type="PROSITE" id="PS51194">
    <property type="entry name" value="HELICASE_CTER"/>
    <property type="match status" value="1"/>
</dbReference>
<feature type="binding site" evidence="10">
    <location>
        <begin position="107"/>
        <end position="111"/>
    </location>
    <ligand>
        <name>ATP</name>
        <dbReference type="ChEBI" id="CHEBI:30616"/>
    </ligand>
</feature>
<feature type="domain" description="SecA family profile" evidence="13">
    <location>
        <begin position="1"/>
        <end position="601"/>
    </location>
</feature>
<dbReference type="InterPro" id="IPR011130">
    <property type="entry name" value="SecA_preprotein_X-link_dom"/>
</dbReference>
<dbReference type="GO" id="GO:0005524">
    <property type="term" value="F:ATP binding"/>
    <property type="evidence" value="ECO:0007669"/>
    <property type="project" value="UniProtKB-UniRule"/>
</dbReference>
<evidence type="ECO:0000256" key="7">
    <source>
        <dbReference type="ARBA" id="ARBA00022967"/>
    </source>
</evidence>
<keyword evidence="4 10" id="KW-0547">Nucleotide-binding</keyword>
<dbReference type="Pfam" id="PF21090">
    <property type="entry name" value="P-loop_SecA"/>
    <property type="match status" value="2"/>
</dbReference>
<evidence type="ECO:0000313" key="15">
    <source>
        <dbReference type="Proteomes" id="UP000318288"/>
    </source>
</evidence>
<keyword evidence="15" id="KW-1185">Reference proteome</keyword>
<dbReference type="GO" id="GO:0008564">
    <property type="term" value="F:protein-exporting ATPase activity"/>
    <property type="evidence" value="ECO:0007669"/>
    <property type="project" value="UniProtKB-EC"/>
</dbReference>
<keyword evidence="8 10" id="KW-0811">Translocation</keyword>
<dbReference type="Gene3D" id="3.40.50.300">
    <property type="entry name" value="P-loop containing nucleotide triphosphate hydrolases"/>
    <property type="match status" value="2"/>
</dbReference>
<keyword evidence="5 10" id="KW-0067">ATP-binding</keyword>
<proteinExistence type="inferred from homology"/>
<dbReference type="HAMAP" id="MF_01382">
    <property type="entry name" value="SecA"/>
    <property type="match status" value="1"/>
</dbReference>
<dbReference type="PRINTS" id="PR00906">
    <property type="entry name" value="SECA"/>
</dbReference>
<accession>A0A5C6FDV1</accession>
<dbReference type="RefSeq" id="WP_146453538.1">
    <property type="nucleotide sequence ID" value="NZ_SJPW01000001.1"/>
</dbReference>
<keyword evidence="7 10" id="KW-1278">Translocase</keyword>
<gene>
    <name evidence="10" type="primary">secA</name>
    <name evidence="14" type="ORF">Poly51_02590</name>
</gene>
<dbReference type="InterPro" id="IPR000185">
    <property type="entry name" value="SecA"/>
</dbReference>
<evidence type="ECO:0000256" key="1">
    <source>
        <dbReference type="ARBA" id="ARBA00022448"/>
    </source>
</evidence>
<evidence type="ECO:0000256" key="4">
    <source>
        <dbReference type="ARBA" id="ARBA00022741"/>
    </source>
</evidence>
<dbReference type="InterPro" id="IPR036670">
    <property type="entry name" value="SecA_X-link_sf"/>
</dbReference>
<dbReference type="Pfam" id="PF01043">
    <property type="entry name" value="SecA_PP_bind"/>
    <property type="match status" value="1"/>
</dbReference>
<keyword evidence="3 10" id="KW-0963">Cytoplasm</keyword>
<evidence type="ECO:0000256" key="6">
    <source>
        <dbReference type="ARBA" id="ARBA00022927"/>
    </source>
</evidence>
<dbReference type="CDD" id="cd17928">
    <property type="entry name" value="DEXDc_SecA"/>
    <property type="match status" value="1"/>
</dbReference>
<dbReference type="Gene3D" id="3.90.1440.10">
    <property type="entry name" value="SecA, preprotein cross-linking domain"/>
    <property type="match status" value="1"/>
</dbReference>
<name>A0A5C6FDV1_9BACT</name>
<dbReference type="FunFam" id="3.40.50.300:FF:000429">
    <property type="entry name" value="Preprotein translocase subunit SecA"/>
    <property type="match status" value="1"/>
</dbReference>
<dbReference type="InterPro" id="IPR027417">
    <property type="entry name" value="P-loop_NTPase"/>
</dbReference>
<evidence type="ECO:0000256" key="2">
    <source>
        <dbReference type="ARBA" id="ARBA00022475"/>
    </source>
</evidence>
<evidence type="ECO:0000313" key="14">
    <source>
        <dbReference type="EMBL" id="TWU59986.1"/>
    </source>
</evidence>
<dbReference type="AlphaFoldDB" id="A0A5C6FDV1"/>
<dbReference type="EC" id="7.4.2.8" evidence="10"/>
<evidence type="ECO:0000259" key="13">
    <source>
        <dbReference type="PROSITE" id="PS51196"/>
    </source>
</evidence>
<dbReference type="PANTHER" id="PTHR30612">
    <property type="entry name" value="SECA INNER MEMBRANE COMPONENT OF SEC PROTEIN SECRETION SYSTEM"/>
    <property type="match status" value="1"/>
</dbReference>
<dbReference type="GO" id="GO:0043952">
    <property type="term" value="P:protein transport by the Sec complex"/>
    <property type="evidence" value="ECO:0007669"/>
    <property type="project" value="TreeGrafter"/>
</dbReference>
<dbReference type="GO" id="GO:0031522">
    <property type="term" value="C:cell envelope Sec protein transport complex"/>
    <property type="evidence" value="ECO:0007669"/>
    <property type="project" value="TreeGrafter"/>
</dbReference>
<dbReference type="InterPro" id="IPR044722">
    <property type="entry name" value="SecA_SF2_C"/>
</dbReference>
<dbReference type="InterPro" id="IPR014001">
    <property type="entry name" value="Helicase_ATP-bd"/>
</dbReference>
<dbReference type="SMART" id="SM00957">
    <property type="entry name" value="SecA_DEAD"/>
    <property type="match status" value="1"/>
</dbReference>
<comment type="subunit">
    <text evidence="10">Monomer and homodimer. Part of the essential Sec protein translocation apparatus which comprises SecA, SecYEG and auxiliary proteins SecDF. Other proteins may also be involved.</text>
</comment>
<dbReference type="InterPro" id="IPR014018">
    <property type="entry name" value="SecA_motor_DEAD"/>
</dbReference>
<comment type="catalytic activity">
    <reaction evidence="10">
        <text>ATP + H2O + cellular proteinSide 1 = ADP + phosphate + cellular proteinSide 2.</text>
        <dbReference type="EC" id="7.4.2.8"/>
    </reaction>
</comment>
<feature type="binding site" evidence="10">
    <location>
        <position position="523"/>
    </location>
    <ligand>
        <name>ATP</name>
        <dbReference type="ChEBI" id="CHEBI:30616"/>
    </ligand>
</feature>
<protein>
    <recommendedName>
        <fullName evidence="10">Protein translocase subunit SecA</fullName>
        <ecNumber evidence="10">7.4.2.8</ecNumber>
    </recommendedName>
</protein>
<dbReference type="Proteomes" id="UP000318288">
    <property type="component" value="Unassembled WGS sequence"/>
</dbReference>
<dbReference type="EMBL" id="SJPW01000001">
    <property type="protein sequence ID" value="TWU59986.1"/>
    <property type="molecule type" value="Genomic_DNA"/>
</dbReference>
<comment type="similarity">
    <text evidence="10">Belongs to the SecA family.</text>
</comment>
<dbReference type="GO" id="GO:0005886">
    <property type="term" value="C:plasma membrane"/>
    <property type="evidence" value="ECO:0007669"/>
    <property type="project" value="UniProtKB-SubCell"/>
</dbReference>
<dbReference type="SUPFAM" id="SSF81767">
    <property type="entry name" value="Pre-protein crosslinking domain of SecA"/>
    <property type="match status" value="1"/>
</dbReference>
<dbReference type="GO" id="GO:0006605">
    <property type="term" value="P:protein targeting"/>
    <property type="evidence" value="ECO:0007669"/>
    <property type="project" value="UniProtKB-UniRule"/>
</dbReference>
<feature type="domain" description="Helicase ATP-binding" evidence="11">
    <location>
        <begin position="91"/>
        <end position="270"/>
    </location>
</feature>
<evidence type="ECO:0000256" key="10">
    <source>
        <dbReference type="HAMAP-Rule" id="MF_01382"/>
    </source>
</evidence>
<dbReference type="SMART" id="SM00958">
    <property type="entry name" value="SecA_PP_bind"/>
    <property type="match status" value="1"/>
</dbReference>
<evidence type="ECO:0000259" key="11">
    <source>
        <dbReference type="PROSITE" id="PS51192"/>
    </source>
</evidence>
<dbReference type="GO" id="GO:0065002">
    <property type="term" value="P:intracellular protein transmembrane transport"/>
    <property type="evidence" value="ECO:0007669"/>
    <property type="project" value="UniProtKB-UniRule"/>
</dbReference>
<dbReference type="GO" id="GO:0017038">
    <property type="term" value="P:protein import"/>
    <property type="evidence" value="ECO:0007669"/>
    <property type="project" value="InterPro"/>
</dbReference>
<dbReference type="OrthoDB" id="2486044at2"/>
<feature type="domain" description="Helicase C-terminal" evidence="12">
    <location>
        <begin position="445"/>
        <end position="608"/>
    </location>
</feature>
<comment type="caution">
    <text evidence="14">The sequence shown here is derived from an EMBL/GenBank/DDBJ whole genome shotgun (WGS) entry which is preliminary data.</text>
</comment>
<dbReference type="GO" id="GO:0005829">
    <property type="term" value="C:cytosol"/>
    <property type="evidence" value="ECO:0007669"/>
    <property type="project" value="TreeGrafter"/>
</dbReference>
<dbReference type="PROSITE" id="PS51192">
    <property type="entry name" value="HELICASE_ATP_BIND_1"/>
    <property type="match status" value="1"/>
</dbReference>
<keyword evidence="1 10" id="KW-0813">Transport</keyword>
<comment type="function">
    <text evidence="10">Part of the Sec protein translocase complex. Interacts with the SecYEG preprotein conducting channel. Has a central role in coupling the hydrolysis of ATP to the transfer of proteins into and across the cell membrane, serving as an ATP-driven molecular motor driving the stepwise translocation of polypeptide chains across the membrane.</text>
</comment>
<evidence type="ECO:0000256" key="5">
    <source>
        <dbReference type="ARBA" id="ARBA00022840"/>
    </source>
</evidence>
<dbReference type="PANTHER" id="PTHR30612:SF0">
    <property type="entry name" value="CHLOROPLAST PROTEIN-TRANSPORTING ATPASE"/>
    <property type="match status" value="1"/>
</dbReference>
<keyword evidence="9 10" id="KW-0472">Membrane</keyword>
<evidence type="ECO:0000256" key="3">
    <source>
        <dbReference type="ARBA" id="ARBA00022490"/>
    </source>
</evidence>
<evidence type="ECO:0000256" key="8">
    <source>
        <dbReference type="ARBA" id="ARBA00023010"/>
    </source>
</evidence>
<comment type="subcellular location">
    <subcellularLocation>
        <location evidence="10">Cell membrane</location>
        <topology evidence="10">Peripheral membrane protein</topology>
        <orientation evidence="10">Cytoplasmic side</orientation>
    </subcellularLocation>
    <subcellularLocation>
        <location evidence="10">Cytoplasm</location>
    </subcellularLocation>
    <text evidence="10">Distribution is 50-50.</text>
</comment>
<dbReference type="InterPro" id="IPR011115">
    <property type="entry name" value="SecA_DEAD"/>
</dbReference>
<keyword evidence="2 10" id="KW-1003">Cell membrane</keyword>
<dbReference type="SUPFAM" id="SSF52540">
    <property type="entry name" value="P-loop containing nucleoside triphosphate hydrolases"/>
    <property type="match status" value="2"/>
</dbReference>
<dbReference type="PROSITE" id="PS51196">
    <property type="entry name" value="SECA_MOTOR_DEAD"/>
    <property type="match status" value="1"/>
</dbReference>
<evidence type="ECO:0000259" key="12">
    <source>
        <dbReference type="PROSITE" id="PS51194"/>
    </source>
</evidence>
<feature type="binding site" evidence="10">
    <location>
        <position position="89"/>
    </location>
    <ligand>
        <name>ATP</name>
        <dbReference type="ChEBI" id="CHEBI:30616"/>
    </ligand>
</feature>